<gene>
    <name evidence="3" type="ORF">H5410_021196</name>
</gene>
<name>A0A9J5ZAA4_SOLCO</name>
<protein>
    <recommendedName>
        <fullName evidence="2">DUF4283 domain-containing protein</fullName>
    </recommendedName>
</protein>
<dbReference type="Pfam" id="PF14111">
    <property type="entry name" value="DUF4283"/>
    <property type="match status" value="1"/>
</dbReference>
<sequence>MNIIENLQYTIVENFSYDWPELEELWMLIPKQCNIKRDCKIGLLCNRHVLIRLDQEKDFINGQGHDEEECGNLHPELRIDNGEEKGKSKGNEVLHEEQEEIRGHKKREEKNSQKLLEPTNRAFTMNKGVGISDKASTSSKTYSGNAFVALTYIDEEHHIESREGDNQKMDKQHIEKENLVL</sequence>
<evidence type="ECO:0000313" key="4">
    <source>
        <dbReference type="Proteomes" id="UP000824120"/>
    </source>
</evidence>
<dbReference type="Proteomes" id="UP000824120">
    <property type="component" value="Chromosome 4"/>
</dbReference>
<feature type="region of interest" description="Disordered" evidence="1">
    <location>
        <begin position="80"/>
        <end position="110"/>
    </location>
</feature>
<evidence type="ECO:0000313" key="3">
    <source>
        <dbReference type="EMBL" id="KAG5609915.1"/>
    </source>
</evidence>
<organism evidence="3 4">
    <name type="scientific">Solanum commersonii</name>
    <name type="common">Commerson's wild potato</name>
    <name type="synonym">Commerson's nightshade</name>
    <dbReference type="NCBI Taxonomy" id="4109"/>
    <lineage>
        <taxon>Eukaryota</taxon>
        <taxon>Viridiplantae</taxon>
        <taxon>Streptophyta</taxon>
        <taxon>Embryophyta</taxon>
        <taxon>Tracheophyta</taxon>
        <taxon>Spermatophyta</taxon>
        <taxon>Magnoliopsida</taxon>
        <taxon>eudicotyledons</taxon>
        <taxon>Gunneridae</taxon>
        <taxon>Pentapetalae</taxon>
        <taxon>asterids</taxon>
        <taxon>lamiids</taxon>
        <taxon>Solanales</taxon>
        <taxon>Solanaceae</taxon>
        <taxon>Solanoideae</taxon>
        <taxon>Solaneae</taxon>
        <taxon>Solanum</taxon>
    </lineage>
</organism>
<dbReference type="EMBL" id="JACXVP010000004">
    <property type="protein sequence ID" value="KAG5609915.1"/>
    <property type="molecule type" value="Genomic_DNA"/>
</dbReference>
<reference evidence="3 4" key="1">
    <citation type="submission" date="2020-09" db="EMBL/GenBank/DDBJ databases">
        <title>De no assembly of potato wild relative species, Solanum commersonii.</title>
        <authorList>
            <person name="Cho K."/>
        </authorList>
    </citation>
    <scope>NUCLEOTIDE SEQUENCE [LARGE SCALE GENOMIC DNA]</scope>
    <source>
        <strain evidence="3">LZ3.2</strain>
        <tissue evidence="3">Leaf</tissue>
    </source>
</reference>
<evidence type="ECO:0000259" key="2">
    <source>
        <dbReference type="Pfam" id="PF14111"/>
    </source>
</evidence>
<proteinExistence type="predicted"/>
<accession>A0A9J5ZAA4</accession>
<dbReference type="InterPro" id="IPR025558">
    <property type="entry name" value="DUF4283"/>
</dbReference>
<comment type="caution">
    <text evidence="3">The sequence shown here is derived from an EMBL/GenBank/DDBJ whole genome shotgun (WGS) entry which is preliminary data.</text>
</comment>
<feature type="domain" description="DUF4283" evidence="2">
    <location>
        <begin position="4"/>
        <end position="59"/>
    </location>
</feature>
<evidence type="ECO:0000256" key="1">
    <source>
        <dbReference type="SAM" id="MobiDB-lite"/>
    </source>
</evidence>
<keyword evidence="4" id="KW-1185">Reference proteome</keyword>
<feature type="region of interest" description="Disordered" evidence="1">
    <location>
        <begin position="160"/>
        <end position="181"/>
    </location>
</feature>
<dbReference type="AlphaFoldDB" id="A0A9J5ZAA4"/>
<dbReference type="OrthoDB" id="1096772at2759"/>